<proteinExistence type="predicted"/>
<reference evidence="4" key="1">
    <citation type="journal article" date="2022" name="Front. Microbiol.">
        <title>Genome-based taxonomic rearrangement of Oceanobacter-related bacteria including the description of Thalassolituus hydrocarbonoclasticus sp. nov. and Thalassolituus pacificus sp. nov. and emended description of the genus Thalassolituus.</title>
        <authorList>
            <person name="Dong C."/>
            <person name="Wei L."/>
            <person name="Wang J."/>
            <person name="Lai Q."/>
            <person name="Huang Z."/>
            <person name="Shao Z."/>
        </authorList>
    </citation>
    <scope>NUCLEOTIDE SEQUENCE</scope>
    <source>
        <strain evidence="4">59MF3M-4</strain>
    </source>
</reference>
<organism evidence="4 5">
    <name type="scientific">Thalassolituus pacificus</name>
    <dbReference type="NCBI Taxonomy" id="2975440"/>
    <lineage>
        <taxon>Bacteria</taxon>
        <taxon>Pseudomonadati</taxon>
        <taxon>Pseudomonadota</taxon>
        <taxon>Gammaproteobacteria</taxon>
        <taxon>Oceanospirillales</taxon>
        <taxon>Oceanospirillaceae</taxon>
        <taxon>Thalassolituus</taxon>
    </lineage>
</organism>
<dbReference type="Gene3D" id="2.40.50.180">
    <property type="entry name" value="CheA-289, Domain 4"/>
    <property type="match status" value="1"/>
</dbReference>
<evidence type="ECO:0000313" key="4">
    <source>
        <dbReference type="EMBL" id="MCT7360163.1"/>
    </source>
</evidence>
<dbReference type="Proteomes" id="UP001147830">
    <property type="component" value="Unassembled WGS sequence"/>
</dbReference>
<sequence>MRNGSQHKQSQGLLLFKINERQIFGIGTLKVKEIVPWQPLTSIPQSHPVVAGAAYIRGVTISVIDLSAAIGYRPISPAEMKDCFIIITDCQRQNVGFLVRKIDRIIDYSWRNISPPPNAAGKQIYSTGIIEYDKQLIQLLDIEMVLSTIFPPDEEALHADIRREDQDRLRQHAILLVDDSSVARRQLTEALSHVDVPFEVCSDGQQALTLLMAAAERGTPFDILVSDIEMPGLDGYELAFEIRNNQATKGMYIILHTSLSSEISVDRAHQVGANEALTKFDAAELIVAMLRGAKQVESGDVIPGVESRRQH</sequence>
<dbReference type="PANTHER" id="PTHR47233:SF2">
    <property type="entry name" value="CHEMOTAXIS SIGNAL TRANSDUCTION SYSTEM RESPONSE REGULATOR CHEV"/>
    <property type="match status" value="1"/>
</dbReference>
<feature type="modified residue" description="4-aspartylphosphate" evidence="1">
    <location>
        <position position="227"/>
    </location>
</feature>
<feature type="domain" description="Response regulatory" evidence="2">
    <location>
        <begin position="173"/>
        <end position="294"/>
    </location>
</feature>
<dbReference type="GO" id="GO:0006935">
    <property type="term" value="P:chemotaxis"/>
    <property type="evidence" value="ECO:0007669"/>
    <property type="project" value="InterPro"/>
</dbReference>
<gene>
    <name evidence="4" type="ORF">NYR02_14165</name>
</gene>
<dbReference type="PIRSF" id="PIRSF002867">
    <property type="entry name" value="CheV"/>
    <property type="match status" value="1"/>
</dbReference>
<comment type="caution">
    <text evidence="4">The sequence shown here is derived from an EMBL/GenBank/DDBJ whole genome shotgun (WGS) entry which is preliminary data.</text>
</comment>
<dbReference type="GO" id="GO:0000160">
    <property type="term" value="P:phosphorelay signal transduction system"/>
    <property type="evidence" value="ECO:0007669"/>
    <property type="project" value="InterPro"/>
</dbReference>
<dbReference type="InterPro" id="IPR001789">
    <property type="entry name" value="Sig_transdc_resp-reg_receiver"/>
</dbReference>
<dbReference type="InterPro" id="IPR002545">
    <property type="entry name" value="CheW-lke_dom"/>
</dbReference>
<reference evidence="4" key="2">
    <citation type="submission" date="2022-08" db="EMBL/GenBank/DDBJ databases">
        <authorList>
            <person name="Dong C."/>
        </authorList>
    </citation>
    <scope>NUCLEOTIDE SEQUENCE</scope>
    <source>
        <strain evidence="4">59MF3M-4</strain>
    </source>
</reference>
<dbReference type="SUPFAM" id="SSF50341">
    <property type="entry name" value="CheW-like"/>
    <property type="match status" value="1"/>
</dbReference>
<dbReference type="SMART" id="SM00260">
    <property type="entry name" value="CheW"/>
    <property type="match status" value="1"/>
</dbReference>
<name>A0A9X2WGX5_9GAMM</name>
<evidence type="ECO:0000256" key="1">
    <source>
        <dbReference type="PROSITE-ProRule" id="PRU00169"/>
    </source>
</evidence>
<evidence type="ECO:0000313" key="5">
    <source>
        <dbReference type="Proteomes" id="UP001147830"/>
    </source>
</evidence>
<dbReference type="RefSeq" id="WP_260977006.1">
    <property type="nucleotide sequence ID" value="NZ_JAOANI010000022.1"/>
</dbReference>
<evidence type="ECO:0000259" key="3">
    <source>
        <dbReference type="PROSITE" id="PS50851"/>
    </source>
</evidence>
<evidence type="ECO:0000259" key="2">
    <source>
        <dbReference type="PROSITE" id="PS50110"/>
    </source>
</evidence>
<dbReference type="Gene3D" id="2.30.30.40">
    <property type="entry name" value="SH3 Domains"/>
    <property type="match status" value="1"/>
</dbReference>
<keyword evidence="1" id="KW-0597">Phosphoprotein</keyword>
<keyword evidence="5" id="KW-1185">Reference proteome</keyword>
<dbReference type="SUPFAM" id="SSF52172">
    <property type="entry name" value="CheY-like"/>
    <property type="match status" value="1"/>
</dbReference>
<dbReference type="AlphaFoldDB" id="A0A9X2WGX5"/>
<feature type="domain" description="CheW-like" evidence="3">
    <location>
        <begin position="10"/>
        <end position="151"/>
    </location>
</feature>
<protein>
    <submittedName>
        <fullName evidence="4">Chemotaxis protein</fullName>
    </submittedName>
</protein>
<accession>A0A9X2WGX5</accession>
<dbReference type="EMBL" id="JAOANI010000022">
    <property type="protein sequence ID" value="MCT7360163.1"/>
    <property type="molecule type" value="Genomic_DNA"/>
</dbReference>
<dbReference type="PANTHER" id="PTHR47233">
    <property type="entry name" value="CHEMOTAXIS PROTEIN CHEV"/>
    <property type="match status" value="1"/>
</dbReference>
<dbReference type="Pfam" id="PF00072">
    <property type="entry name" value="Response_reg"/>
    <property type="match status" value="1"/>
</dbReference>
<dbReference type="Pfam" id="PF01584">
    <property type="entry name" value="CheW"/>
    <property type="match status" value="1"/>
</dbReference>
<dbReference type="InterPro" id="IPR011006">
    <property type="entry name" value="CheY-like_superfamily"/>
</dbReference>
<dbReference type="SMART" id="SM00448">
    <property type="entry name" value="REC"/>
    <property type="match status" value="1"/>
</dbReference>
<dbReference type="PROSITE" id="PS50110">
    <property type="entry name" value="RESPONSE_REGULATORY"/>
    <property type="match status" value="1"/>
</dbReference>
<dbReference type="InterPro" id="IPR024181">
    <property type="entry name" value="Chemotax_regulator_CheV"/>
</dbReference>
<dbReference type="PROSITE" id="PS50851">
    <property type="entry name" value="CHEW"/>
    <property type="match status" value="1"/>
</dbReference>
<dbReference type="Gene3D" id="3.40.50.2300">
    <property type="match status" value="1"/>
</dbReference>
<dbReference type="InterPro" id="IPR036061">
    <property type="entry name" value="CheW-like_dom_sf"/>
</dbReference>